<protein>
    <recommendedName>
        <fullName evidence="6">Extracellular membrane protein CFEM domain-containing protein</fullName>
    </recommendedName>
</protein>
<feature type="transmembrane region" description="Helical" evidence="2">
    <location>
        <begin position="203"/>
        <end position="228"/>
    </location>
</feature>
<evidence type="ECO:0008006" key="6">
    <source>
        <dbReference type="Google" id="ProtNLM"/>
    </source>
</evidence>
<comment type="caution">
    <text evidence="4">The sequence shown here is derived from an EMBL/GenBank/DDBJ whole genome shotgun (WGS) entry which is preliminary data.</text>
</comment>
<proteinExistence type="predicted"/>
<keyword evidence="3" id="KW-0732">Signal</keyword>
<evidence type="ECO:0000256" key="1">
    <source>
        <dbReference type="SAM" id="MobiDB-lite"/>
    </source>
</evidence>
<keyword evidence="5" id="KW-1185">Reference proteome</keyword>
<evidence type="ECO:0000256" key="3">
    <source>
        <dbReference type="SAM" id="SignalP"/>
    </source>
</evidence>
<name>A0ABR3XPQ9_9PEZI</name>
<organism evidence="4 5">
    <name type="scientific">Diaporthe australafricana</name>
    <dbReference type="NCBI Taxonomy" id="127596"/>
    <lineage>
        <taxon>Eukaryota</taxon>
        <taxon>Fungi</taxon>
        <taxon>Dikarya</taxon>
        <taxon>Ascomycota</taxon>
        <taxon>Pezizomycotina</taxon>
        <taxon>Sordariomycetes</taxon>
        <taxon>Sordariomycetidae</taxon>
        <taxon>Diaporthales</taxon>
        <taxon>Diaporthaceae</taxon>
        <taxon>Diaporthe</taxon>
    </lineage>
</organism>
<accession>A0ABR3XPQ9</accession>
<sequence>MNPFNIRQNLPQVALALLLATPVTAAPRLMGRGCLSNIVADLSCADSPIMSRCIAIETVDTELLATCLEAAGCTEDEAENALWITEKCQTGSISGDDSEADKEGELRRRSLHGRNRLNMVARADSTSTSTDETSSTSATATSTSSSSTSSATSTSSSTSSSETSSSTATSTSTTSTSSTSTTSSSTSTATLASNSSADFNVGLSSAIVGVTLGIAASAAFLGVFVCCWREGASKRKAKRAADQKEALLGNMS</sequence>
<evidence type="ECO:0000313" key="4">
    <source>
        <dbReference type="EMBL" id="KAL1877966.1"/>
    </source>
</evidence>
<keyword evidence="2" id="KW-0812">Transmembrane</keyword>
<reference evidence="4 5" key="1">
    <citation type="journal article" date="2024" name="IMA Fungus">
        <title>IMA Genome - F19 : A genome assembly and annotation guide to empower mycologists, including annotated draft genome sequences of Ceratocystis pirilliformis, Diaporthe australafricana, Fusarium ophioides, Paecilomyces lecythidis, and Sporothrix stenoceras.</title>
        <authorList>
            <person name="Aylward J."/>
            <person name="Wilson A.M."/>
            <person name="Visagie C.M."/>
            <person name="Spraker J."/>
            <person name="Barnes I."/>
            <person name="Buitendag C."/>
            <person name="Ceriani C."/>
            <person name="Del Mar Angel L."/>
            <person name="du Plessis D."/>
            <person name="Fuchs T."/>
            <person name="Gasser K."/>
            <person name="Kramer D."/>
            <person name="Li W."/>
            <person name="Munsamy K."/>
            <person name="Piso A."/>
            <person name="Price J.L."/>
            <person name="Sonnekus B."/>
            <person name="Thomas C."/>
            <person name="van der Nest A."/>
            <person name="van Dijk A."/>
            <person name="van Heerden A."/>
            <person name="van Vuuren N."/>
            <person name="Yilmaz N."/>
            <person name="Duong T.A."/>
            <person name="van der Merwe N.A."/>
            <person name="Wingfield M.J."/>
            <person name="Wingfield B.D."/>
        </authorList>
    </citation>
    <scope>NUCLEOTIDE SEQUENCE [LARGE SCALE GENOMIC DNA]</scope>
    <source>
        <strain evidence="4 5">CMW 18300</strain>
    </source>
</reference>
<keyword evidence="2" id="KW-0472">Membrane</keyword>
<gene>
    <name evidence="4" type="ORF">Daus18300_002320</name>
</gene>
<keyword evidence="2" id="KW-1133">Transmembrane helix</keyword>
<evidence type="ECO:0000256" key="2">
    <source>
        <dbReference type="SAM" id="Phobius"/>
    </source>
</evidence>
<feature type="chain" id="PRO_5046972407" description="Extracellular membrane protein CFEM domain-containing protein" evidence="3">
    <location>
        <begin position="26"/>
        <end position="252"/>
    </location>
</feature>
<dbReference type="EMBL" id="JAWRVE010000013">
    <property type="protein sequence ID" value="KAL1877966.1"/>
    <property type="molecule type" value="Genomic_DNA"/>
</dbReference>
<dbReference type="Proteomes" id="UP001583177">
    <property type="component" value="Unassembled WGS sequence"/>
</dbReference>
<feature type="signal peptide" evidence="3">
    <location>
        <begin position="1"/>
        <end position="25"/>
    </location>
</feature>
<evidence type="ECO:0000313" key="5">
    <source>
        <dbReference type="Proteomes" id="UP001583177"/>
    </source>
</evidence>
<feature type="compositionally biased region" description="Low complexity" evidence="1">
    <location>
        <begin position="125"/>
        <end position="190"/>
    </location>
</feature>
<feature type="region of interest" description="Disordered" evidence="1">
    <location>
        <begin position="92"/>
        <end position="190"/>
    </location>
</feature>